<keyword evidence="3" id="KW-0540">Nuclease</keyword>
<keyword evidence="4" id="KW-0479">Metal-binding</keyword>
<evidence type="ECO:0000256" key="3">
    <source>
        <dbReference type="ARBA" id="ARBA00022722"/>
    </source>
</evidence>
<keyword evidence="10" id="KW-0411">Iron-sulfur</keyword>
<keyword evidence="6" id="KW-0378">Hydrolase</keyword>
<reference evidence="14" key="1">
    <citation type="submission" date="2024-02" db="UniProtKB">
        <authorList>
            <consortium name="WormBaseParasite"/>
        </authorList>
    </citation>
    <scope>IDENTIFICATION</scope>
</reference>
<dbReference type="InterPro" id="IPR014808">
    <property type="entry name" value="DNA_replication_fac_Dna2_N"/>
</dbReference>
<accession>A0AAF3J642</accession>
<dbReference type="PANTHER" id="PTHR36531:SF6">
    <property type="entry name" value="DNA REPLICATION ATP-DEPENDENT HELICASE_NUCLEASE DNA2"/>
    <property type="match status" value="1"/>
</dbReference>
<dbReference type="GO" id="GO:0016787">
    <property type="term" value="F:hydrolase activity"/>
    <property type="evidence" value="ECO:0007669"/>
    <property type="project" value="UniProtKB-KW"/>
</dbReference>
<evidence type="ECO:0000256" key="1">
    <source>
        <dbReference type="ARBA" id="ARBA00001966"/>
    </source>
</evidence>
<evidence type="ECO:0000256" key="8">
    <source>
        <dbReference type="ARBA" id="ARBA00022840"/>
    </source>
</evidence>
<dbReference type="InterPro" id="IPR051827">
    <property type="entry name" value="Cas4_exonuclease"/>
</dbReference>
<evidence type="ECO:0000313" key="14">
    <source>
        <dbReference type="WBParaSite" id="MBELARI_LOCUS18560"/>
    </source>
</evidence>
<dbReference type="GO" id="GO:0051536">
    <property type="term" value="F:iron-sulfur cluster binding"/>
    <property type="evidence" value="ECO:0007669"/>
    <property type="project" value="UniProtKB-KW"/>
</dbReference>
<evidence type="ECO:0000256" key="10">
    <source>
        <dbReference type="ARBA" id="ARBA00023014"/>
    </source>
</evidence>
<comment type="similarity">
    <text evidence="2">Belongs to the DNA2/NAM7 helicase family.</text>
</comment>
<protein>
    <submittedName>
        <fullName evidence="14">DNA replication ATP-dependent helicase/nuclease DNA2</fullName>
    </submittedName>
</protein>
<dbReference type="Pfam" id="PF08696">
    <property type="entry name" value="Dna2"/>
    <property type="match status" value="1"/>
</dbReference>
<evidence type="ECO:0000256" key="7">
    <source>
        <dbReference type="ARBA" id="ARBA00022806"/>
    </source>
</evidence>
<evidence type="ECO:0000256" key="11">
    <source>
        <dbReference type="SAM" id="MobiDB-lite"/>
    </source>
</evidence>
<name>A0AAF3J642_9BILA</name>
<evidence type="ECO:0000256" key="6">
    <source>
        <dbReference type="ARBA" id="ARBA00022801"/>
    </source>
</evidence>
<dbReference type="GO" id="GO:0004518">
    <property type="term" value="F:nuclease activity"/>
    <property type="evidence" value="ECO:0007669"/>
    <property type="project" value="UniProtKB-KW"/>
</dbReference>
<evidence type="ECO:0000313" key="13">
    <source>
        <dbReference type="Proteomes" id="UP000887575"/>
    </source>
</evidence>
<keyword evidence="5" id="KW-0547">Nucleotide-binding</keyword>
<organism evidence="13 14">
    <name type="scientific">Mesorhabditis belari</name>
    <dbReference type="NCBI Taxonomy" id="2138241"/>
    <lineage>
        <taxon>Eukaryota</taxon>
        <taxon>Metazoa</taxon>
        <taxon>Ecdysozoa</taxon>
        <taxon>Nematoda</taxon>
        <taxon>Chromadorea</taxon>
        <taxon>Rhabditida</taxon>
        <taxon>Rhabditina</taxon>
        <taxon>Rhabditomorpha</taxon>
        <taxon>Rhabditoidea</taxon>
        <taxon>Rhabditidae</taxon>
        <taxon>Mesorhabditinae</taxon>
        <taxon>Mesorhabditis</taxon>
    </lineage>
</organism>
<keyword evidence="13" id="KW-1185">Reference proteome</keyword>
<dbReference type="Proteomes" id="UP000887575">
    <property type="component" value="Unassembled WGS sequence"/>
</dbReference>
<feature type="region of interest" description="Disordered" evidence="11">
    <location>
        <begin position="1"/>
        <end position="68"/>
    </location>
</feature>
<dbReference type="Gene3D" id="3.90.320.10">
    <property type="match status" value="1"/>
</dbReference>
<evidence type="ECO:0000256" key="2">
    <source>
        <dbReference type="ARBA" id="ARBA00007913"/>
    </source>
</evidence>
<dbReference type="PANTHER" id="PTHR36531">
    <property type="entry name" value="CRISPR-ASSOCIATED EXONUCLEASE CAS4"/>
    <property type="match status" value="1"/>
</dbReference>
<dbReference type="WBParaSite" id="MBELARI_LOCUS18560">
    <property type="protein sequence ID" value="MBELARI_LOCUS18560"/>
    <property type="gene ID" value="MBELARI_LOCUS18560"/>
</dbReference>
<dbReference type="GO" id="GO:0004386">
    <property type="term" value="F:helicase activity"/>
    <property type="evidence" value="ECO:0007669"/>
    <property type="project" value="UniProtKB-KW"/>
</dbReference>
<proteinExistence type="inferred from homology"/>
<evidence type="ECO:0000256" key="9">
    <source>
        <dbReference type="ARBA" id="ARBA00023004"/>
    </source>
</evidence>
<dbReference type="AlphaFoldDB" id="A0AAF3J642"/>
<evidence type="ECO:0000256" key="4">
    <source>
        <dbReference type="ARBA" id="ARBA00022723"/>
    </source>
</evidence>
<dbReference type="InterPro" id="IPR011604">
    <property type="entry name" value="PDDEXK-like_dom_sf"/>
</dbReference>
<evidence type="ECO:0000259" key="12">
    <source>
        <dbReference type="Pfam" id="PF08696"/>
    </source>
</evidence>
<dbReference type="GO" id="GO:0005524">
    <property type="term" value="F:ATP binding"/>
    <property type="evidence" value="ECO:0007669"/>
    <property type="project" value="UniProtKB-KW"/>
</dbReference>
<dbReference type="GO" id="GO:0046872">
    <property type="term" value="F:metal ion binding"/>
    <property type="evidence" value="ECO:0007669"/>
    <property type="project" value="UniProtKB-KW"/>
</dbReference>
<keyword evidence="9" id="KW-0408">Iron</keyword>
<keyword evidence="7" id="KW-0347">Helicase</keyword>
<keyword evidence="8" id="KW-0067">ATP-binding</keyword>
<comment type="cofactor">
    <cofactor evidence="1">
        <name>[4Fe-4S] cluster</name>
        <dbReference type="ChEBI" id="CHEBI:49883"/>
    </cofactor>
</comment>
<evidence type="ECO:0000256" key="5">
    <source>
        <dbReference type="ARBA" id="ARBA00022741"/>
    </source>
</evidence>
<sequence length="498" mass="55707">MDENSKDSFDSFENVSPRKRPPQRTVLAELSDSSFDEPSNKRRRNENAEIVKQKRRSPALHVDSDTTKSQLQLGTSTSVTLKVQSVSTDGSQISLQCINDKNGQSFVYLQHQWAETPVNVGNTIRLFDAKRWDENDWIVDADQGLVVVEPDTLISATSVAQALFCARKTVLNERFRGGNASNKAMLMGSIIHELFQKALFVPPMIVSAEWLLSQWRASIEENPSYLIALVALDFTPSAFEAELQPYVKIICQWINEKIGTHKPLPSGSRVKSVSDIEENIWIPSLGLKGKLDSTLIVNNKGDNSYLEPLELKTGKSGLSIEHNLQVLLYCVMLAIRDDQPVNSGSLLYLKDGVSRCVTPKLVDLKGAFQVRNRLATFTSKISTNLPEPISENRACLKCDHALTCTLSKFNAQTVSPTFKELVATIGSHLPKSHVQYFEKWTGMLTLEWKTALSRVPNLSSVWKMPSHEREKRGSCISNLQINACKKGANEKFNIKLTR</sequence>
<feature type="domain" description="DNA replication factor Dna2 N-terminal" evidence="12">
    <location>
        <begin position="100"/>
        <end position="295"/>
    </location>
</feature>